<evidence type="ECO:0000259" key="11">
    <source>
        <dbReference type="PROSITE" id="PS50262"/>
    </source>
</evidence>
<feature type="transmembrane region" description="Helical" evidence="10">
    <location>
        <begin position="67"/>
        <end position="86"/>
    </location>
</feature>
<evidence type="ECO:0000256" key="2">
    <source>
        <dbReference type="ARBA" id="ARBA00022475"/>
    </source>
</evidence>
<evidence type="ECO:0000256" key="6">
    <source>
        <dbReference type="ARBA" id="ARBA00023136"/>
    </source>
</evidence>
<evidence type="ECO:0000313" key="13">
    <source>
        <dbReference type="WBParaSite" id="nRc.2.0.1.t05024-RA"/>
    </source>
</evidence>
<dbReference type="GO" id="GO:0004930">
    <property type="term" value="F:G protein-coupled receptor activity"/>
    <property type="evidence" value="ECO:0007669"/>
    <property type="project" value="UniProtKB-KW"/>
</dbReference>
<keyword evidence="2" id="KW-1003">Cell membrane</keyword>
<feature type="transmembrane region" description="Helical" evidence="10">
    <location>
        <begin position="282"/>
        <end position="306"/>
    </location>
</feature>
<evidence type="ECO:0000256" key="3">
    <source>
        <dbReference type="ARBA" id="ARBA00022692"/>
    </source>
</evidence>
<evidence type="ECO:0000256" key="5">
    <source>
        <dbReference type="ARBA" id="ARBA00023040"/>
    </source>
</evidence>
<keyword evidence="3 10" id="KW-0812">Transmembrane</keyword>
<dbReference type="Pfam" id="PF10320">
    <property type="entry name" value="7TM_GPCR_Srsx"/>
    <property type="match status" value="1"/>
</dbReference>
<proteinExistence type="predicted"/>
<accession>A0A915HTD8</accession>
<organism evidence="12 13">
    <name type="scientific">Romanomermis culicivorax</name>
    <name type="common">Nematode worm</name>
    <dbReference type="NCBI Taxonomy" id="13658"/>
    <lineage>
        <taxon>Eukaryota</taxon>
        <taxon>Metazoa</taxon>
        <taxon>Ecdysozoa</taxon>
        <taxon>Nematoda</taxon>
        <taxon>Enoplea</taxon>
        <taxon>Dorylaimia</taxon>
        <taxon>Mermithida</taxon>
        <taxon>Mermithoidea</taxon>
        <taxon>Mermithidae</taxon>
        <taxon>Romanomermis</taxon>
    </lineage>
</organism>
<keyword evidence="8" id="KW-0325">Glycoprotein</keyword>
<evidence type="ECO:0000256" key="1">
    <source>
        <dbReference type="ARBA" id="ARBA00004651"/>
    </source>
</evidence>
<evidence type="ECO:0000256" key="9">
    <source>
        <dbReference type="ARBA" id="ARBA00023224"/>
    </source>
</evidence>
<dbReference type="WBParaSite" id="nRc.2.0.1.t05024-RA">
    <property type="protein sequence ID" value="nRc.2.0.1.t05024-RA"/>
    <property type="gene ID" value="nRc.2.0.1.g05024"/>
</dbReference>
<comment type="subcellular location">
    <subcellularLocation>
        <location evidence="1">Cell membrane</location>
        <topology evidence="1">Multi-pass membrane protein</topology>
    </subcellularLocation>
</comment>
<dbReference type="Proteomes" id="UP000887565">
    <property type="component" value="Unplaced"/>
</dbReference>
<keyword evidence="6 10" id="KW-0472">Membrane</keyword>
<dbReference type="PROSITE" id="PS50262">
    <property type="entry name" value="G_PROTEIN_RECEP_F1_2"/>
    <property type="match status" value="1"/>
</dbReference>
<keyword evidence="4 10" id="KW-1133">Transmembrane helix</keyword>
<feature type="transmembrane region" description="Helical" evidence="10">
    <location>
        <begin position="151"/>
        <end position="170"/>
    </location>
</feature>
<evidence type="ECO:0000313" key="12">
    <source>
        <dbReference type="Proteomes" id="UP000887565"/>
    </source>
</evidence>
<sequence>MGKSSIEVIPGDMMDYMFNSTHHHIDYHILTIGWCQWITIVGLNFAAGMATLATLTKSRTFSRSTSLMLRALLVSDILSSIFFLFYDTYQLTMSLTGTVIRMTTFTCYCWSSMQWFFIGYTTMMTFVLSVDRLIAMTAPTFYEATFSGYRRHFVVLPLIINSVIYFLSFFDTFEPKELEYCTVRASSGKYYRTLFGLICFILNLATSVTYCTMFVIVQSEYRKPPNGPGSSKINNLEEIKAARAKKLAHILAFSCLCYSLTSLVQSILMTVLILWFPKTLATYGLLTGWLSSMDSIIIFCSFFFFMRDFRRSIKRRFFNTGNRVEPTRTLHTVHLNNGVLPH</sequence>
<dbReference type="SUPFAM" id="SSF81321">
    <property type="entry name" value="Family A G protein-coupled receptor-like"/>
    <property type="match status" value="1"/>
</dbReference>
<dbReference type="CDD" id="cd00637">
    <property type="entry name" value="7tm_classA_rhodopsin-like"/>
    <property type="match status" value="1"/>
</dbReference>
<feature type="transmembrane region" description="Helical" evidence="10">
    <location>
        <begin position="190"/>
        <end position="217"/>
    </location>
</feature>
<protein>
    <submittedName>
        <fullName evidence="13">G-protein coupled receptors family 1 profile domain-containing protein</fullName>
    </submittedName>
</protein>
<feature type="transmembrane region" description="Helical" evidence="10">
    <location>
        <begin position="250"/>
        <end position="276"/>
    </location>
</feature>
<keyword evidence="9" id="KW-0807">Transducer</keyword>
<reference evidence="13" key="1">
    <citation type="submission" date="2022-11" db="UniProtKB">
        <authorList>
            <consortium name="WormBaseParasite"/>
        </authorList>
    </citation>
    <scope>IDENTIFICATION</scope>
</reference>
<evidence type="ECO:0000256" key="10">
    <source>
        <dbReference type="SAM" id="Phobius"/>
    </source>
</evidence>
<keyword evidence="7" id="KW-0675">Receptor</keyword>
<evidence type="ECO:0000256" key="7">
    <source>
        <dbReference type="ARBA" id="ARBA00023170"/>
    </source>
</evidence>
<dbReference type="PANTHER" id="PTHR24246:SF27">
    <property type="entry name" value="ADENOSINE RECEPTOR, ISOFORM A"/>
    <property type="match status" value="1"/>
</dbReference>
<evidence type="ECO:0000256" key="4">
    <source>
        <dbReference type="ARBA" id="ARBA00022989"/>
    </source>
</evidence>
<feature type="transmembrane region" description="Helical" evidence="10">
    <location>
        <begin position="27"/>
        <end position="55"/>
    </location>
</feature>
<dbReference type="GO" id="GO:0005886">
    <property type="term" value="C:plasma membrane"/>
    <property type="evidence" value="ECO:0007669"/>
    <property type="project" value="UniProtKB-SubCell"/>
</dbReference>
<dbReference type="InterPro" id="IPR017452">
    <property type="entry name" value="GPCR_Rhodpsn_7TM"/>
</dbReference>
<keyword evidence="12" id="KW-1185">Reference proteome</keyword>
<dbReference type="Gene3D" id="1.20.1070.10">
    <property type="entry name" value="Rhodopsin 7-helix transmembrane proteins"/>
    <property type="match status" value="1"/>
</dbReference>
<dbReference type="InterPro" id="IPR019424">
    <property type="entry name" value="7TM_GPCR_Srsx"/>
</dbReference>
<name>A0A915HTD8_ROMCU</name>
<dbReference type="AlphaFoldDB" id="A0A915HTD8"/>
<feature type="transmembrane region" description="Helical" evidence="10">
    <location>
        <begin position="112"/>
        <end position="130"/>
    </location>
</feature>
<keyword evidence="5" id="KW-0297">G-protein coupled receptor</keyword>
<dbReference type="PANTHER" id="PTHR24246">
    <property type="entry name" value="OLFACTORY RECEPTOR AND ADENOSINE RECEPTOR"/>
    <property type="match status" value="1"/>
</dbReference>
<feature type="domain" description="G-protein coupled receptors family 1 profile" evidence="11">
    <location>
        <begin position="47"/>
        <end position="277"/>
    </location>
</feature>
<evidence type="ECO:0000256" key="8">
    <source>
        <dbReference type="ARBA" id="ARBA00023180"/>
    </source>
</evidence>